<dbReference type="GO" id="GO:1990275">
    <property type="term" value="F:preribosome binding"/>
    <property type="evidence" value="ECO:0007669"/>
    <property type="project" value="TreeGrafter"/>
</dbReference>
<name>F4QDC8_CACFS</name>
<organism evidence="2 3">
    <name type="scientific">Cavenderia fasciculata</name>
    <name type="common">Slime mold</name>
    <name type="synonym">Dictyostelium fasciculatum</name>
    <dbReference type="NCBI Taxonomy" id="261658"/>
    <lineage>
        <taxon>Eukaryota</taxon>
        <taxon>Amoebozoa</taxon>
        <taxon>Evosea</taxon>
        <taxon>Eumycetozoa</taxon>
        <taxon>Dictyostelia</taxon>
        <taxon>Acytosteliales</taxon>
        <taxon>Cavenderiaceae</taxon>
        <taxon>Cavenderia</taxon>
    </lineage>
</organism>
<dbReference type="STRING" id="1054147.F4QDC8"/>
<dbReference type="Gene3D" id="1.10.8.60">
    <property type="match status" value="2"/>
</dbReference>
<feature type="domain" description="AAA+ ATPase" evidence="1">
    <location>
        <begin position="338"/>
        <end position="495"/>
    </location>
</feature>
<evidence type="ECO:0000259" key="1">
    <source>
        <dbReference type="SMART" id="SM00382"/>
    </source>
</evidence>
<dbReference type="GO" id="GO:0003723">
    <property type="term" value="F:RNA binding"/>
    <property type="evidence" value="ECO:0007669"/>
    <property type="project" value="TreeGrafter"/>
</dbReference>
<dbReference type="OMA" id="NAYVIGM"/>
<protein>
    <recommendedName>
        <fullName evidence="1">AAA+ ATPase domain-containing protein</fullName>
    </recommendedName>
</protein>
<proteinExistence type="predicted"/>
<evidence type="ECO:0000313" key="2">
    <source>
        <dbReference type="EMBL" id="EGG13756.1"/>
    </source>
</evidence>
<dbReference type="PANTHER" id="PTHR23077:SF195">
    <property type="entry name" value="AAA ATPASE DOMAIN-CONTAINING PROTEIN"/>
    <property type="match status" value="1"/>
</dbReference>
<dbReference type="KEGG" id="dfa:DFA_11517"/>
<gene>
    <name evidence="2" type="ORF">DFA_11517</name>
</gene>
<dbReference type="SMART" id="SM00382">
    <property type="entry name" value="AAA"/>
    <property type="match status" value="2"/>
</dbReference>
<keyword evidence="3" id="KW-1185">Reference proteome</keyword>
<dbReference type="GO" id="GO:0005634">
    <property type="term" value="C:nucleus"/>
    <property type="evidence" value="ECO:0007669"/>
    <property type="project" value="TreeGrafter"/>
</dbReference>
<dbReference type="GO" id="GO:0042254">
    <property type="term" value="P:ribosome biogenesis"/>
    <property type="evidence" value="ECO:0007669"/>
    <property type="project" value="TreeGrafter"/>
</dbReference>
<dbReference type="InterPro" id="IPR003593">
    <property type="entry name" value="AAA+_ATPase"/>
</dbReference>
<dbReference type="Pfam" id="PF17862">
    <property type="entry name" value="AAA_lid_3"/>
    <property type="match status" value="1"/>
</dbReference>
<dbReference type="RefSeq" id="XP_004350464.1">
    <property type="nucleotide sequence ID" value="XM_004350413.1"/>
</dbReference>
<dbReference type="GO" id="GO:0005524">
    <property type="term" value="F:ATP binding"/>
    <property type="evidence" value="ECO:0007669"/>
    <property type="project" value="UniProtKB-KW"/>
</dbReference>
<dbReference type="GeneID" id="14866022"/>
<dbReference type="SUPFAM" id="SSF52540">
    <property type="entry name" value="P-loop containing nucleoside triphosphate hydrolases"/>
    <property type="match status" value="2"/>
</dbReference>
<dbReference type="InterPro" id="IPR027417">
    <property type="entry name" value="P-loop_NTPase"/>
</dbReference>
<dbReference type="GO" id="GO:0016887">
    <property type="term" value="F:ATP hydrolysis activity"/>
    <property type="evidence" value="ECO:0007669"/>
    <property type="project" value="InterPro"/>
</dbReference>
<dbReference type="InterPro" id="IPR041569">
    <property type="entry name" value="AAA_lid_3"/>
</dbReference>
<dbReference type="Pfam" id="PF00004">
    <property type="entry name" value="AAA"/>
    <property type="match status" value="2"/>
</dbReference>
<sequence>MNSDVEEELKENIKERVGGLDKVIDSIVKRLILYVESKTRLNKDNNEYCTSYPFQSSTIPLPNHMLVHSRTGTGKSLLVSTILDSFKKICKVNSLTIASSYLYQKDEGDTERLVSDLFSRNQTNEPFIIVFEEIDSIAPKRTPELGYIERRVSTHLLDLLSRNSRFENRNKSVFIFALTNRFNAIDKEYFMSGRFDSVISLPIPSPLGRKEIVQTIVKKFPSYLNNIEHYQSLIQYIGQCSHGFVGADLSRLCGEAAQRKIRSCDSTIDPSLVVVEKEDFDAMFEHVKPSALNEFKLSYEPIQFEDIGGLDKTIAQIKSCVLTPIMNRKPLRQMGIDPPSGVLLHGPPGTGKSLLARAIASSSPNINFISVQSTDIISPVVGESEKKLTALFRVLRDSAPAILFLDQVEVLAKKRGYDSSAQQSADRLLSCLLVEMDGMFSKQNKKVRIENDDDDDEDEQQAIIVLAATTKMELLDSTILRPGRFDYHIHVPAPDVVARHDILSKITKNMPIDPSINLYTFAEQTNGLNGADLSNICKEAALHALRRDLNGSTITLEDFKSVMNQPQSTNQQEEELLNQ</sequence>
<reference evidence="3" key="1">
    <citation type="journal article" date="2011" name="Genome Res.">
        <title>Phylogeny-wide analysis of social amoeba genomes highlights ancient origins for complex intercellular communication.</title>
        <authorList>
            <person name="Heidel A.J."/>
            <person name="Lawal H.M."/>
            <person name="Felder M."/>
            <person name="Schilde C."/>
            <person name="Helps N.R."/>
            <person name="Tunggal B."/>
            <person name="Rivero F."/>
            <person name="John U."/>
            <person name="Schleicher M."/>
            <person name="Eichinger L."/>
            <person name="Platzer M."/>
            <person name="Noegel A.A."/>
            <person name="Schaap P."/>
            <person name="Gloeckner G."/>
        </authorList>
    </citation>
    <scope>NUCLEOTIDE SEQUENCE [LARGE SCALE GENOMIC DNA]</scope>
    <source>
        <strain evidence="3">SH3</strain>
    </source>
</reference>
<feature type="domain" description="AAA+ ATPase" evidence="1">
    <location>
        <begin position="61"/>
        <end position="205"/>
    </location>
</feature>
<accession>F4QDC8</accession>
<dbReference type="OrthoDB" id="27435at2759"/>
<dbReference type="Gene3D" id="3.40.50.300">
    <property type="entry name" value="P-loop containing nucleotide triphosphate hydrolases"/>
    <property type="match status" value="2"/>
</dbReference>
<dbReference type="FunFam" id="3.40.50.300:FF:001921">
    <property type="entry name" value="AAA ATPase domain-containing protein"/>
    <property type="match status" value="1"/>
</dbReference>
<dbReference type="InterPro" id="IPR050168">
    <property type="entry name" value="AAA_ATPase_domain"/>
</dbReference>
<dbReference type="EMBL" id="GL883029">
    <property type="protein sequence ID" value="EGG13756.1"/>
    <property type="molecule type" value="Genomic_DNA"/>
</dbReference>
<dbReference type="InterPro" id="IPR003959">
    <property type="entry name" value="ATPase_AAA_core"/>
</dbReference>
<dbReference type="AlphaFoldDB" id="F4QDC8"/>
<dbReference type="Proteomes" id="UP000007797">
    <property type="component" value="Unassembled WGS sequence"/>
</dbReference>
<evidence type="ECO:0000313" key="3">
    <source>
        <dbReference type="Proteomes" id="UP000007797"/>
    </source>
</evidence>
<dbReference type="PANTHER" id="PTHR23077">
    <property type="entry name" value="AAA-FAMILY ATPASE"/>
    <property type="match status" value="1"/>
</dbReference>